<evidence type="ECO:0000313" key="3">
    <source>
        <dbReference type="EMBL" id="CAC5424939.1"/>
    </source>
</evidence>
<feature type="domain" description="Tyrosinase copper-binding" evidence="2">
    <location>
        <begin position="137"/>
        <end position="148"/>
    </location>
</feature>
<sequence>MFYRFETAIRQQDDSVTLPYWDSVLDNQNITDPRHTVIFTDQFLGNGDGIVNSGPFKHWRDINNCPLQRQVSRINHTELPSPGIINMIENDIKVRYVKDVIDHFGKAEQKLTIEGQHNLPHEWIGGTMDILNSSARDPAFILHHAFIDYVWEKFRQKQKRLGENPEFYPPLGKTYETDKYNLTAFHTANRTMDCFPWMENKDGYRSNYVGILYEYEESPKCPNCGKSKYLTCSHELKKMHWYCSDRFCRWRFTHMGLTHNHPRYCRRGWCRVSLCL</sequence>
<keyword evidence="4" id="KW-1185">Reference proteome</keyword>
<evidence type="ECO:0000256" key="1">
    <source>
        <dbReference type="ARBA" id="ARBA00022723"/>
    </source>
</evidence>
<evidence type="ECO:0000259" key="2">
    <source>
        <dbReference type="PROSITE" id="PS00498"/>
    </source>
</evidence>
<dbReference type="AlphaFoldDB" id="A0A6J8EWA4"/>
<dbReference type="InterPro" id="IPR008922">
    <property type="entry name" value="Di-copper_centre_dom_sf"/>
</dbReference>
<dbReference type="Pfam" id="PF00264">
    <property type="entry name" value="Tyrosinase"/>
    <property type="match status" value="1"/>
</dbReference>
<evidence type="ECO:0000313" key="4">
    <source>
        <dbReference type="Proteomes" id="UP000507470"/>
    </source>
</evidence>
<keyword evidence="1" id="KW-0479">Metal-binding</keyword>
<dbReference type="PANTHER" id="PTHR11474">
    <property type="entry name" value="TYROSINASE FAMILY MEMBER"/>
    <property type="match status" value="1"/>
</dbReference>
<dbReference type="SUPFAM" id="SSF48056">
    <property type="entry name" value="Di-copper centre-containing domain"/>
    <property type="match status" value="1"/>
</dbReference>
<dbReference type="InterPro" id="IPR050316">
    <property type="entry name" value="Tyrosinase/Hemocyanin"/>
</dbReference>
<name>A0A6J8EWA4_MYTCO</name>
<proteinExistence type="predicted"/>
<organism evidence="3 4">
    <name type="scientific">Mytilus coruscus</name>
    <name type="common">Sea mussel</name>
    <dbReference type="NCBI Taxonomy" id="42192"/>
    <lineage>
        <taxon>Eukaryota</taxon>
        <taxon>Metazoa</taxon>
        <taxon>Spiralia</taxon>
        <taxon>Lophotrochozoa</taxon>
        <taxon>Mollusca</taxon>
        <taxon>Bivalvia</taxon>
        <taxon>Autobranchia</taxon>
        <taxon>Pteriomorphia</taxon>
        <taxon>Mytilida</taxon>
        <taxon>Mytiloidea</taxon>
        <taxon>Mytilidae</taxon>
        <taxon>Mytilinae</taxon>
        <taxon>Mytilus</taxon>
    </lineage>
</organism>
<dbReference type="InterPro" id="IPR002227">
    <property type="entry name" value="Tyrosinase_Cu-bd"/>
</dbReference>
<accession>A0A6J8EWA4</accession>
<protein>
    <recommendedName>
        <fullName evidence="2">Tyrosinase copper-binding domain-containing protein</fullName>
    </recommendedName>
</protein>
<dbReference type="Proteomes" id="UP000507470">
    <property type="component" value="Unassembled WGS sequence"/>
</dbReference>
<dbReference type="PRINTS" id="PR00092">
    <property type="entry name" value="TYROSINASE"/>
</dbReference>
<dbReference type="EMBL" id="CACVKT020010119">
    <property type="protein sequence ID" value="CAC5424939.1"/>
    <property type="molecule type" value="Genomic_DNA"/>
</dbReference>
<dbReference type="PANTHER" id="PTHR11474:SF122">
    <property type="entry name" value="TYROSINASE COPPER-BINDING DOMAIN-CONTAINING PROTEIN"/>
    <property type="match status" value="1"/>
</dbReference>
<gene>
    <name evidence="3" type="ORF">MCOR_56801</name>
</gene>
<dbReference type="Gene3D" id="1.10.1280.10">
    <property type="entry name" value="Di-copper center containing domain from catechol oxidase"/>
    <property type="match status" value="1"/>
</dbReference>
<reference evidence="3 4" key="1">
    <citation type="submission" date="2020-06" db="EMBL/GenBank/DDBJ databases">
        <authorList>
            <person name="Li R."/>
            <person name="Bekaert M."/>
        </authorList>
    </citation>
    <scope>NUCLEOTIDE SEQUENCE [LARGE SCALE GENOMIC DNA]</scope>
    <source>
        <strain evidence="4">wild</strain>
    </source>
</reference>
<dbReference type="GO" id="GO:0016491">
    <property type="term" value="F:oxidoreductase activity"/>
    <property type="evidence" value="ECO:0007669"/>
    <property type="project" value="InterPro"/>
</dbReference>
<dbReference type="OrthoDB" id="6135470at2759"/>
<dbReference type="PROSITE" id="PS00498">
    <property type="entry name" value="TYROSINASE_2"/>
    <property type="match status" value="1"/>
</dbReference>
<dbReference type="GO" id="GO:0046872">
    <property type="term" value="F:metal ion binding"/>
    <property type="evidence" value="ECO:0007669"/>
    <property type="project" value="UniProtKB-KW"/>
</dbReference>